<evidence type="ECO:0000313" key="2">
    <source>
        <dbReference type="Proteomes" id="UP001152795"/>
    </source>
</evidence>
<sequence length="338" mass="38916">LCVTRWSSRVDSVRGVRDRLADILKRLTVISLTSKDKKERDEAVGIKKNIAKIDFIINLVLWERILSCTNSTSKELQSKSVDLSAASRLLSISLSELRYLRNSWESVRMTANALAASWGIPIEFEKRRKRGVKQFFDELASDSRIEDSERAFKINIFYRTIDVAVTQIEVRFKGMQMVAEKFDFLFPRNFVKLEVAEIKVATSNLLRVYGEDFDGDDLEREVRSFQVEFLDELKAEDVTSISSILEITYKARIASSFPQLCKLLLLFLTIPVTVASAERSFSKLKIIKSYLRSSMAQERLDGLTLISIENKEITQTLKDKVINHFAFVNARRKDRFSR</sequence>
<evidence type="ECO:0000313" key="1">
    <source>
        <dbReference type="EMBL" id="CAB3999944.1"/>
    </source>
</evidence>
<dbReference type="AlphaFoldDB" id="A0A7D9I6Z9"/>
<dbReference type="InterPro" id="IPR052958">
    <property type="entry name" value="IFN-induced_PKR_regulator"/>
</dbReference>
<dbReference type="PANTHER" id="PTHR46289:SF19">
    <property type="entry name" value="ZINC FINGER MYM-TYPE CONTAINING 1"/>
    <property type="match status" value="1"/>
</dbReference>
<dbReference type="InterPro" id="IPR008906">
    <property type="entry name" value="HATC_C_dom"/>
</dbReference>
<dbReference type="PANTHER" id="PTHR46289">
    <property type="entry name" value="52 KDA REPRESSOR OF THE INHIBITOR OF THE PROTEIN KINASE-LIKE PROTEIN-RELATED"/>
    <property type="match status" value="1"/>
</dbReference>
<proteinExistence type="predicted"/>
<dbReference type="OrthoDB" id="6598476at2759"/>
<name>A0A7D9I6Z9_PARCT</name>
<keyword evidence="2" id="KW-1185">Reference proteome</keyword>
<protein>
    <submittedName>
        <fullName evidence="1">Zinc finger MYM-type 1-like</fullName>
    </submittedName>
</protein>
<dbReference type="EMBL" id="CACRXK020003711">
    <property type="protein sequence ID" value="CAB3999944.1"/>
    <property type="molecule type" value="Genomic_DNA"/>
</dbReference>
<gene>
    <name evidence="1" type="ORF">PACLA_8A021115</name>
</gene>
<reference evidence="1" key="1">
    <citation type="submission" date="2020-04" db="EMBL/GenBank/DDBJ databases">
        <authorList>
            <person name="Alioto T."/>
            <person name="Alioto T."/>
            <person name="Gomez Garrido J."/>
        </authorList>
    </citation>
    <scope>NUCLEOTIDE SEQUENCE</scope>
    <source>
        <strain evidence="1">A484AB</strain>
    </source>
</reference>
<dbReference type="Proteomes" id="UP001152795">
    <property type="component" value="Unassembled WGS sequence"/>
</dbReference>
<dbReference type="GO" id="GO:0046983">
    <property type="term" value="F:protein dimerization activity"/>
    <property type="evidence" value="ECO:0007669"/>
    <property type="project" value="InterPro"/>
</dbReference>
<dbReference type="InterPro" id="IPR012337">
    <property type="entry name" value="RNaseH-like_sf"/>
</dbReference>
<dbReference type="SUPFAM" id="SSF53098">
    <property type="entry name" value="Ribonuclease H-like"/>
    <property type="match status" value="1"/>
</dbReference>
<feature type="non-terminal residue" evidence="1">
    <location>
        <position position="1"/>
    </location>
</feature>
<dbReference type="Pfam" id="PF05699">
    <property type="entry name" value="Dimer_Tnp_hAT"/>
    <property type="match status" value="1"/>
</dbReference>
<comment type="caution">
    <text evidence="1">The sequence shown here is derived from an EMBL/GenBank/DDBJ whole genome shotgun (WGS) entry which is preliminary data.</text>
</comment>
<organism evidence="1 2">
    <name type="scientific">Paramuricea clavata</name>
    <name type="common">Red gorgonian</name>
    <name type="synonym">Violescent sea-whip</name>
    <dbReference type="NCBI Taxonomy" id="317549"/>
    <lineage>
        <taxon>Eukaryota</taxon>
        <taxon>Metazoa</taxon>
        <taxon>Cnidaria</taxon>
        <taxon>Anthozoa</taxon>
        <taxon>Octocorallia</taxon>
        <taxon>Malacalcyonacea</taxon>
        <taxon>Plexauridae</taxon>
        <taxon>Paramuricea</taxon>
    </lineage>
</organism>
<accession>A0A7D9I6Z9</accession>